<comment type="caution">
    <text evidence="2">The sequence shown here is derived from an EMBL/GenBank/DDBJ whole genome shotgun (WGS) entry which is preliminary data.</text>
</comment>
<evidence type="ECO:0000313" key="2">
    <source>
        <dbReference type="EMBL" id="KAK4504560.1"/>
    </source>
</evidence>
<dbReference type="Pfam" id="PF12239">
    <property type="entry name" value="DUF3605"/>
    <property type="match status" value="1"/>
</dbReference>
<feature type="region of interest" description="Disordered" evidence="1">
    <location>
        <begin position="1"/>
        <end position="59"/>
    </location>
</feature>
<dbReference type="PANTHER" id="PTHR35020:SF4">
    <property type="entry name" value="N-ACETYLGLUCOSAMINE-INDUCED PROTEIN 1"/>
    <property type="match status" value="1"/>
</dbReference>
<organism evidence="2 3">
    <name type="scientific">Zasmidium cellare</name>
    <name type="common">Wine cellar mold</name>
    <name type="synonym">Racodium cellare</name>
    <dbReference type="NCBI Taxonomy" id="395010"/>
    <lineage>
        <taxon>Eukaryota</taxon>
        <taxon>Fungi</taxon>
        <taxon>Dikarya</taxon>
        <taxon>Ascomycota</taxon>
        <taxon>Pezizomycotina</taxon>
        <taxon>Dothideomycetes</taxon>
        <taxon>Dothideomycetidae</taxon>
        <taxon>Mycosphaerellales</taxon>
        <taxon>Mycosphaerellaceae</taxon>
        <taxon>Zasmidium</taxon>
    </lineage>
</organism>
<name>A0ABR0ESW2_ZASCE</name>
<dbReference type="InterPro" id="IPR022036">
    <property type="entry name" value="DUF3605"/>
</dbReference>
<dbReference type="PANTHER" id="PTHR35020">
    <property type="entry name" value="N-ACETYLGLUCOSAMINE-INDUCED PROTEIN 1"/>
    <property type="match status" value="1"/>
</dbReference>
<feature type="compositionally biased region" description="Polar residues" evidence="1">
    <location>
        <begin position="1"/>
        <end position="12"/>
    </location>
</feature>
<proteinExistence type="predicted"/>
<dbReference type="EMBL" id="JAXOVC010000003">
    <property type="protein sequence ID" value="KAK4504560.1"/>
    <property type="molecule type" value="Genomic_DNA"/>
</dbReference>
<evidence type="ECO:0000256" key="1">
    <source>
        <dbReference type="SAM" id="MobiDB-lite"/>
    </source>
</evidence>
<keyword evidence="3" id="KW-1185">Reference proteome</keyword>
<evidence type="ECO:0000313" key="3">
    <source>
        <dbReference type="Proteomes" id="UP001305779"/>
    </source>
</evidence>
<evidence type="ECO:0008006" key="4">
    <source>
        <dbReference type="Google" id="ProtNLM"/>
    </source>
</evidence>
<sequence length="290" mass="33587">MGGHDGSSSSNGLALGRGSDDERNVVDVPQLSEDLSPQNGRPAECSPQQMSNSFPEALHPPTRNASEVAFWNVNVPQSQWTDECPEYLQYAFKDHKDRGVLLTPDAEYQRQSWDEVRELIRGNRLDLFKRVPSQLRLYRLYCQQLIRKHGSIMNFVLKERLHWEDMNFSASPPFTNADDYIILYNDWPYGVDERIVHLVVWTKFELPADPTSEIGDMSTQTREMVDEFVQRTFVSTCGRENVIWFKNWTSLKSIHAVEHFHVMLYDPDAEFVRRVTNGDRPLFEKVVATT</sequence>
<accession>A0ABR0ESW2</accession>
<reference evidence="2 3" key="1">
    <citation type="journal article" date="2023" name="G3 (Bethesda)">
        <title>A chromosome-level genome assembly of Zasmidium syzygii isolated from banana leaves.</title>
        <authorList>
            <person name="van Westerhoven A.C."/>
            <person name="Mehrabi R."/>
            <person name="Talebi R."/>
            <person name="Steentjes M.B.F."/>
            <person name="Corcolon B."/>
            <person name="Chong P.A."/>
            <person name="Kema G.H.J."/>
            <person name="Seidl M.F."/>
        </authorList>
    </citation>
    <scope>NUCLEOTIDE SEQUENCE [LARGE SCALE GENOMIC DNA]</scope>
    <source>
        <strain evidence="2 3">P124</strain>
    </source>
</reference>
<dbReference type="Proteomes" id="UP001305779">
    <property type="component" value="Unassembled WGS sequence"/>
</dbReference>
<gene>
    <name evidence="2" type="ORF">PRZ48_005476</name>
</gene>
<protein>
    <recommendedName>
        <fullName evidence="4">N-acetylglucosamine-induced protein 1</fullName>
    </recommendedName>
</protein>